<evidence type="ECO:0000256" key="1">
    <source>
        <dbReference type="SAM" id="Phobius"/>
    </source>
</evidence>
<evidence type="ECO:0000313" key="3">
    <source>
        <dbReference type="Proteomes" id="UP000004358"/>
    </source>
</evidence>
<keyword evidence="1" id="KW-0812">Transmembrane</keyword>
<dbReference type="STRING" id="314230.DSM3645_08972"/>
<dbReference type="Proteomes" id="UP000004358">
    <property type="component" value="Unassembled WGS sequence"/>
</dbReference>
<accession>A3ZL85</accession>
<comment type="caution">
    <text evidence="2">The sequence shown here is derived from an EMBL/GenBank/DDBJ whole genome shotgun (WGS) entry which is preliminary data.</text>
</comment>
<dbReference type="EMBL" id="AANZ01000001">
    <property type="protein sequence ID" value="EAQ82518.1"/>
    <property type="molecule type" value="Genomic_DNA"/>
</dbReference>
<dbReference type="AlphaFoldDB" id="A3ZL85"/>
<sequence>MVVGISLVWCVAELLIVAWGSQNGAPMYQRPWWQRIAISAASASRQVPICWAAIVIALPIGSFYLRVPFCLLLTAGTGFVLHRTDPWPIPDGPDAMLVEATLVWAKFMVIAVAALSGRWCASLLNRTSQVGAPRFSLWELLSFVLFAAIFVVIAKTLAPWIEWKQFGEMGKVVSVIILMQCGASLLCAIRPITAWMLPGRVAKRVAIWIAILLMPLIGSMFLYGICELFDGVVFSLTSGLNYATAQTVILAVSFLPIIFTPPQSGKGIVRAGDRHCEELEV</sequence>
<feature type="transmembrane region" description="Helical" evidence="1">
    <location>
        <begin position="205"/>
        <end position="225"/>
    </location>
</feature>
<evidence type="ECO:0000313" key="2">
    <source>
        <dbReference type="EMBL" id="EAQ82518.1"/>
    </source>
</evidence>
<feature type="transmembrane region" description="Helical" evidence="1">
    <location>
        <begin position="102"/>
        <end position="125"/>
    </location>
</feature>
<gene>
    <name evidence="2" type="ORF">DSM3645_08972</name>
</gene>
<name>A3ZL85_9BACT</name>
<keyword evidence="1" id="KW-0472">Membrane</keyword>
<reference evidence="2 3" key="1">
    <citation type="submission" date="2006-02" db="EMBL/GenBank/DDBJ databases">
        <authorList>
            <person name="Amann R."/>
            <person name="Ferriera S."/>
            <person name="Johnson J."/>
            <person name="Kravitz S."/>
            <person name="Halpern A."/>
            <person name="Remington K."/>
            <person name="Beeson K."/>
            <person name="Tran B."/>
            <person name="Rogers Y.-H."/>
            <person name="Friedman R."/>
            <person name="Venter J.C."/>
        </authorList>
    </citation>
    <scope>NUCLEOTIDE SEQUENCE [LARGE SCALE GENOMIC DNA]</scope>
    <source>
        <strain evidence="2 3">DSM 3645</strain>
    </source>
</reference>
<protein>
    <submittedName>
        <fullName evidence="2">Uncharacterized protein</fullName>
    </submittedName>
</protein>
<feature type="transmembrane region" description="Helical" evidence="1">
    <location>
        <begin position="173"/>
        <end position="193"/>
    </location>
</feature>
<feature type="transmembrane region" description="Helical" evidence="1">
    <location>
        <begin position="240"/>
        <end position="260"/>
    </location>
</feature>
<keyword evidence="1" id="KW-1133">Transmembrane helix</keyword>
<feature type="transmembrane region" description="Helical" evidence="1">
    <location>
        <begin position="137"/>
        <end position="161"/>
    </location>
</feature>
<organism evidence="2 3">
    <name type="scientific">Blastopirellula marina DSM 3645</name>
    <dbReference type="NCBI Taxonomy" id="314230"/>
    <lineage>
        <taxon>Bacteria</taxon>
        <taxon>Pseudomonadati</taxon>
        <taxon>Planctomycetota</taxon>
        <taxon>Planctomycetia</taxon>
        <taxon>Pirellulales</taxon>
        <taxon>Pirellulaceae</taxon>
        <taxon>Blastopirellula</taxon>
    </lineage>
</organism>
<dbReference type="HOGENOM" id="CLU_989250_0_0_0"/>
<proteinExistence type="predicted"/>